<feature type="binding site" evidence="9">
    <location>
        <position position="173"/>
    </location>
    <ligand>
        <name>3-phosphoshikimate</name>
        <dbReference type="ChEBI" id="CHEBI:145989"/>
    </ligand>
</feature>
<feature type="binding site" evidence="9">
    <location>
        <position position="32"/>
    </location>
    <ligand>
        <name>3-phosphoshikimate</name>
        <dbReference type="ChEBI" id="CHEBI:145989"/>
    </ligand>
</feature>
<dbReference type="InterPro" id="IPR006264">
    <property type="entry name" value="EPSP_synthase"/>
</dbReference>
<gene>
    <name evidence="9 11" type="primary">aroA</name>
    <name evidence="11" type="ORF">C3L24_02640</name>
</gene>
<comment type="pathway">
    <text evidence="2 9">Metabolic intermediate biosynthesis; chorismate biosynthesis; chorismate from D-erythrose 4-phosphate and phosphoenolpyruvate: step 6/7.</text>
</comment>
<feature type="binding site" evidence="9">
    <location>
        <position position="348"/>
    </location>
    <ligand>
        <name>3-phosphoshikimate</name>
        <dbReference type="ChEBI" id="CHEBI:145989"/>
    </ligand>
</feature>
<feature type="binding site" evidence="9">
    <location>
        <position position="352"/>
    </location>
    <ligand>
        <name>phosphoenolpyruvate</name>
        <dbReference type="ChEBI" id="CHEBI:58702"/>
    </ligand>
</feature>
<dbReference type="GO" id="GO:0009423">
    <property type="term" value="P:chorismate biosynthetic process"/>
    <property type="evidence" value="ECO:0007669"/>
    <property type="project" value="UniProtKB-UniRule"/>
</dbReference>
<dbReference type="CDD" id="cd01556">
    <property type="entry name" value="EPSP_synthase"/>
    <property type="match status" value="1"/>
</dbReference>
<dbReference type="Proteomes" id="UP000250928">
    <property type="component" value="Unassembled WGS sequence"/>
</dbReference>
<feature type="binding site" evidence="9">
    <location>
        <position position="175"/>
    </location>
    <ligand>
        <name>phosphoenolpyruvate</name>
        <dbReference type="ChEBI" id="CHEBI:58702"/>
    </ligand>
</feature>
<feature type="binding site" evidence="9">
    <location>
        <position position="27"/>
    </location>
    <ligand>
        <name>phosphoenolpyruvate</name>
        <dbReference type="ChEBI" id="CHEBI:58702"/>
    </ligand>
</feature>
<evidence type="ECO:0000256" key="6">
    <source>
        <dbReference type="ARBA" id="ARBA00022679"/>
    </source>
</evidence>
<dbReference type="GO" id="GO:0009073">
    <property type="term" value="P:aromatic amino acid family biosynthetic process"/>
    <property type="evidence" value="ECO:0007669"/>
    <property type="project" value="UniProtKB-KW"/>
</dbReference>
<dbReference type="PIRSF" id="PIRSF000505">
    <property type="entry name" value="EPSPS"/>
    <property type="match status" value="1"/>
</dbReference>
<evidence type="ECO:0000256" key="9">
    <source>
        <dbReference type="HAMAP-Rule" id="MF_00210"/>
    </source>
</evidence>
<feature type="binding site" evidence="9">
    <location>
        <position position="100"/>
    </location>
    <ligand>
        <name>phosphoenolpyruvate</name>
        <dbReference type="ChEBI" id="CHEBI:58702"/>
    </ligand>
</feature>
<dbReference type="AlphaFoldDB" id="A0A6N4E2G3"/>
<comment type="subunit">
    <text evidence="9">Monomer.</text>
</comment>
<feature type="active site" description="Proton acceptor" evidence="9">
    <location>
        <position position="321"/>
    </location>
</feature>
<keyword evidence="6 9" id="KW-0808">Transferase</keyword>
<dbReference type="FunFam" id="3.65.10.10:FF:000005">
    <property type="entry name" value="3-phosphoshikimate 1-carboxyvinyltransferase"/>
    <property type="match status" value="1"/>
</dbReference>
<name>A0A6N4E2G3_9GAMM</name>
<accession>A0A6N4E2G3</accession>
<dbReference type="PANTHER" id="PTHR21090:SF5">
    <property type="entry name" value="PENTAFUNCTIONAL AROM POLYPEPTIDE"/>
    <property type="match status" value="1"/>
</dbReference>
<feature type="binding site" evidence="9">
    <location>
        <position position="28"/>
    </location>
    <ligand>
        <name>3-phosphoshikimate</name>
        <dbReference type="ChEBI" id="CHEBI:145989"/>
    </ligand>
</feature>
<dbReference type="PROSITE" id="PS00885">
    <property type="entry name" value="EPSP_SYNTHASE_2"/>
    <property type="match status" value="1"/>
</dbReference>
<feature type="binding site" evidence="9">
    <location>
        <position position="321"/>
    </location>
    <ligand>
        <name>3-phosphoshikimate</name>
        <dbReference type="ChEBI" id="CHEBI:145989"/>
    </ligand>
</feature>
<dbReference type="InterPro" id="IPR036968">
    <property type="entry name" value="Enolpyruvate_Tfrase_sf"/>
</dbReference>
<feature type="binding site" evidence="9">
    <location>
        <position position="128"/>
    </location>
    <ligand>
        <name>phosphoenolpyruvate</name>
        <dbReference type="ChEBI" id="CHEBI:58702"/>
    </ligand>
</feature>
<comment type="similarity">
    <text evidence="3 9">Belongs to the EPSP synthase family.</text>
</comment>
<dbReference type="InterPro" id="IPR001986">
    <property type="entry name" value="Enolpyruvate_Tfrase_dom"/>
</dbReference>
<comment type="subcellular location">
    <subcellularLocation>
        <location evidence="9">Cytoplasm</location>
    </subcellularLocation>
</comment>
<dbReference type="Gene3D" id="3.65.10.10">
    <property type="entry name" value="Enolpyruvate transferase domain"/>
    <property type="match status" value="2"/>
</dbReference>
<evidence type="ECO:0000313" key="11">
    <source>
        <dbReference type="EMBL" id="PUE04731.1"/>
    </source>
</evidence>
<keyword evidence="4 9" id="KW-0963">Cytoplasm</keyword>
<dbReference type="GO" id="GO:0003866">
    <property type="term" value="F:3-phosphoshikimate 1-carboxyvinyltransferase activity"/>
    <property type="evidence" value="ECO:0007669"/>
    <property type="project" value="UniProtKB-UniRule"/>
</dbReference>
<evidence type="ECO:0000256" key="1">
    <source>
        <dbReference type="ARBA" id="ARBA00002174"/>
    </source>
</evidence>
<dbReference type="UniPathway" id="UPA00053">
    <property type="reaction ID" value="UER00089"/>
</dbReference>
<evidence type="ECO:0000256" key="3">
    <source>
        <dbReference type="ARBA" id="ARBA00009948"/>
    </source>
</evidence>
<comment type="catalytic activity">
    <reaction evidence="8">
        <text>3-phosphoshikimate + phosphoenolpyruvate = 5-O-(1-carboxyvinyl)-3-phosphoshikimate + phosphate</text>
        <dbReference type="Rhea" id="RHEA:21256"/>
        <dbReference type="ChEBI" id="CHEBI:43474"/>
        <dbReference type="ChEBI" id="CHEBI:57701"/>
        <dbReference type="ChEBI" id="CHEBI:58702"/>
        <dbReference type="ChEBI" id="CHEBI:145989"/>
        <dbReference type="EC" id="2.5.1.19"/>
    </reaction>
    <physiologicalReaction direction="left-to-right" evidence="8">
        <dbReference type="Rhea" id="RHEA:21257"/>
    </physiologicalReaction>
</comment>
<evidence type="ECO:0000313" key="12">
    <source>
        <dbReference type="Proteomes" id="UP000250928"/>
    </source>
</evidence>
<dbReference type="GO" id="GO:0005737">
    <property type="term" value="C:cytoplasm"/>
    <property type="evidence" value="ECO:0007669"/>
    <property type="project" value="UniProtKB-SubCell"/>
</dbReference>
<dbReference type="InterPro" id="IPR023193">
    <property type="entry name" value="EPSP_synthase_CS"/>
</dbReference>
<dbReference type="GO" id="GO:0008652">
    <property type="term" value="P:amino acid biosynthetic process"/>
    <property type="evidence" value="ECO:0007669"/>
    <property type="project" value="UniProtKB-KW"/>
</dbReference>
<comment type="caution">
    <text evidence="11">The sequence shown here is derived from an EMBL/GenBank/DDBJ whole genome shotgun (WGS) entry which is preliminary data.</text>
</comment>
<organism evidence="11 12">
    <name type="scientific">Candidatus Sedimenticola endophacoides</name>
    <dbReference type="NCBI Taxonomy" id="2548426"/>
    <lineage>
        <taxon>Bacteria</taxon>
        <taxon>Pseudomonadati</taxon>
        <taxon>Pseudomonadota</taxon>
        <taxon>Gammaproteobacteria</taxon>
        <taxon>Chromatiales</taxon>
        <taxon>Sedimenticolaceae</taxon>
        <taxon>Sedimenticola</taxon>
    </lineage>
</organism>
<dbReference type="InterPro" id="IPR013792">
    <property type="entry name" value="RNA3'P_cycl/enolpyr_Trfase_a/b"/>
</dbReference>
<dbReference type="SUPFAM" id="SSF55205">
    <property type="entry name" value="EPT/RTPC-like"/>
    <property type="match status" value="1"/>
</dbReference>
<feature type="binding site" evidence="9">
    <location>
        <position position="393"/>
    </location>
    <ligand>
        <name>phosphoenolpyruvate</name>
        <dbReference type="ChEBI" id="CHEBI:58702"/>
    </ligand>
</feature>
<dbReference type="PROSITE" id="PS00104">
    <property type="entry name" value="EPSP_SYNTHASE_1"/>
    <property type="match status" value="1"/>
</dbReference>
<dbReference type="Pfam" id="PF00275">
    <property type="entry name" value="EPSP_synthase"/>
    <property type="match status" value="1"/>
</dbReference>
<dbReference type="PANTHER" id="PTHR21090">
    <property type="entry name" value="AROM/DEHYDROQUINATE SYNTHASE"/>
    <property type="match status" value="1"/>
</dbReference>
<sequence>MSSTSNVVFTVNPGGRLSGRLRVPGDKSISHRSVMLGSLAEGTTRVSGFLEGADALATLRAFRRMGVRIEGPDSGRLVIHGVGMHGLKEPDGPIDLGNSGTSMRLLSGLLAGQGLRLTLTGDSSLSSRPMRRVTEPLARMRADVRSAADGTAPLEIHPVQRLAPLDYPMPVASAQVKSCVLLAGLYAGGRTCVSEPAPTRDHTERMLEGFGYPVHRDGSRVCLEGGGRLQATDIEIPADISSAAFFLVGASIAEGSDLVLEHVGMNPTRDGVINILRLMGADIEVLNLRSVGGEPVADLRVRSARLRGIRIPEDQVPLAIDEFPVLFVAAACAEGETLLTGAEELRVKESDRIQVMADGLSALGVRAQPTPDGIRIQGGPISGGRVNGHGDHRISMAFAIAALRAAGALHIDDCANVDTSFPGFVELARAAGLDIRAAGAA</sequence>
<evidence type="ECO:0000256" key="2">
    <source>
        <dbReference type="ARBA" id="ARBA00004811"/>
    </source>
</evidence>
<dbReference type="EMBL" id="PQCO01000113">
    <property type="protein sequence ID" value="PUE04731.1"/>
    <property type="molecule type" value="Genomic_DNA"/>
</dbReference>
<keyword evidence="7 9" id="KW-0057">Aromatic amino acid biosynthesis</keyword>
<dbReference type="FunFam" id="3.65.10.10:FF:000006">
    <property type="entry name" value="3-phosphoshikimate 1-carboxyvinyltransferase"/>
    <property type="match status" value="1"/>
</dbReference>
<dbReference type="HAMAP" id="MF_00210">
    <property type="entry name" value="EPSP_synth"/>
    <property type="match status" value="1"/>
</dbReference>
<comment type="caution">
    <text evidence="9">Lacks conserved residue(s) required for the propagation of feature annotation.</text>
</comment>
<dbReference type="NCBIfam" id="TIGR01356">
    <property type="entry name" value="aroA"/>
    <property type="match status" value="1"/>
</dbReference>
<protein>
    <recommendedName>
        <fullName evidence="9">3-phosphoshikimate 1-carboxyvinyltransferase</fullName>
        <ecNumber evidence="9">2.5.1.19</ecNumber>
    </recommendedName>
    <alternativeName>
        <fullName evidence="9">5-enolpyruvylshikimate-3-phosphate synthase</fullName>
        <shortName evidence="9">EPSP synthase</shortName>
        <shortName evidence="9">EPSPS</shortName>
    </alternativeName>
</protein>
<keyword evidence="5 9" id="KW-0028">Amino-acid biosynthesis</keyword>
<evidence type="ECO:0000256" key="7">
    <source>
        <dbReference type="ARBA" id="ARBA00023141"/>
    </source>
</evidence>
<dbReference type="EC" id="2.5.1.19" evidence="9"/>
<evidence type="ECO:0000256" key="5">
    <source>
        <dbReference type="ARBA" id="ARBA00022605"/>
    </source>
</evidence>
<feature type="domain" description="Enolpyruvate transferase" evidence="10">
    <location>
        <begin position="12"/>
        <end position="426"/>
    </location>
</feature>
<feature type="binding site" evidence="9">
    <location>
        <position position="27"/>
    </location>
    <ligand>
        <name>3-phosphoshikimate</name>
        <dbReference type="ChEBI" id="CHEBI:145989"/>
    </ligand>
</feature>
<feature type="binding site" evidence="9">
    <location>
        <position position="175"/>
    </location>
    <ligand>
        <name>3-phosphoshikimate</name>
        <dbReference type="ChEBI" id="CHEBI:145989"/>
    </ligand>
</feature>
<proteinExistence type="inferred from homology"/>
<comment type="function">
    <text evidence="1 9">Catalyzes the transfer of the enolpyruvyl moiety of phosphoenolpyruvate (PEP) to the 5-hydroxyl of shikimate-3-phosphate (S3P) to produce enolpyruvyl shikimate-3-phosphate and inorganic phosphate.</text>
</comment>
<evidence type="ECO:0000256" key="4">
    <source>
        <dbReference type="ARBA" id="ARBA00022490"/>
    </source>
</evidence>
<evidence type="ECO:0000256" key="8">
    <source>
        <dbReference type="ARBA" id="ARBA00044633"/>
    </source>
</evidence>
<evidence type="ECO:0000259" key="10">
    <source>
        <dbReference type="Pfam" id="PF00275"/>
    </source>
</evidence>
<reference evidence="11 12" key="1">
    <citation type="submission" date="2018-01" db="EMBL/GenBank/DDBJ databases">
        <title>Novel co-symbiosis in the lucinid bivalve Phacoides pectinatus.</title>
        <authorList>
            <person name="Lim S.J."/>
            <person name="Davis B.G."/>
            <person name="Gill D.E."/>
            <person name="Engel A.S."/>
            <person name="Anderson L.C."/>
            <person name="Campbell B.J."/>
        </authorList>
    </citation>
    <scope>NUCLEOTIDE SEQUENCE [LARGE SCALE GENOMIC DNA]</scope>
    <source>
        <strain evidence="11">N3_P5</strain>
    </source>
</reference>